<dbReference type="PANTHER" id="PTHR12558">
    <property type="entry name" value="CELL DIVISION CYCLE 16,23,27"/>
    <property type="match status" value="1"/>
</dbReference>
<dbReference type="SUPFAM" id="SSF48452">
    <property type="entry name" value="TPR-like"/>
    <property type="match status" value="1"/>
</dbReference>
<dbReference type="Proteomes" id="UP001155144">
    <property type="component" value="Unassembled WGS sequence"/>
</dbReference>
<accession>A0A9X2VA05</accession>
<keyword evidence="1" id="KW-0812">Transmembrane</keyword>
<dbReference type="AlphaFoldDB" id="A0A9X2VA05"/>
<keyword evidence="1" id="KW-1133">Transmembrane helix</keyword>
<dbReference type="InterPro" id="IPR011990">
    <property type="entry name" value="TPR-like_helical_dom_sf"/>
</dbReference>
<comment type="caution">
    <text evidence="2">The sequence shown here is derived from an EMBL/GenBank/DDBJ whole genome shotgun (WGS) entry which is preliminary data.</text>
</comment>
<evidence type="ECO:0000313" key="3">
    <source>
        <dbReference type="Proteomes" id="UP001155144"/>
    </source>
</evidence>
<evidence type="ECO:0000256" key="1">
    <source>
        <dbReference type="SAM" id="Phobius"/>
    </source>
</evidence>
<dbReference type="RefSeq" id="WP_259040414.1">
    <property type="nucleotide sequence ID" value="NZ_JANUBL010000008.1"/>
</dbReference>
<feature type="transmembrane region" description="Helical" evidence="1">
    <location>
        <begin position="53"/>
        <end position="74"/>
    </location>
</feature>
<organism evidence="2 3">
    <name type="scientific">Salinibacter ruber</name>
    <dbReference type="NCBI Taxonomy" id="146919"/>
    <lineage>
        <taxon>Bacteria</taxon>
        <taxon>Pseudomonadati</taxon>
        <taxon>Rhodothermota</taxon>
        <taxon>Rhodothermia</taxon>
        <taxon>Rhodothermales</taxon>
        <taxon>Salinibacteraceae</taxon>
        <taxon>Salinibacter</taxon>
    </lineage>
</organism>
<dbReference type="InterPro" id="IPR019734">
    <property type="entry name" value="TPR_rpt"/>
</dbReference>
<feature type="transmembrane region" description="Helical" evidence="1">
    <location>
        <begin position="21"/>
        <end position="41"/>
    </location>
</feature>
<dbReference type="PANTHER" id="PTHR12558:SF13">
    <property type="entry name" value="CELL DIVISION CYCLE PROTEIN 27 HOMOLOG"/>
    <property type="match status" value="1"/>
</dbReference>
<name>A0A9X2VA05_9BACT</name>
<dbReference type="SMART" id="SM00028">
    <property type="entry name" value="TPR"/>
    <property type="match status" value="5"/>
</dbReference>
<proteinExistence type="predicted"/>
<sequence length="793" mass="88896">MFELMKWSAEQYLISPHLARALLLALLLLLPAVLVVTYRHGRPGLDRWTVAEQWTIAGNVTAAALILAFVFGGVELGSMVRTVQTSAADTVGGKSVSVGSASVGSASVGSASVEDDEGGDTSEKVVRQVPKKEFRRRVALFYFDRMESARADTALLRAVPAALHADLEQDSFVSTYSPVGFADELRQRGYNEGLGVPLGLRREVAQKTGAEYMLAGSVGRTGDGRVRLRTRLRETETGDLVAERHFESKDLFGTVDQASTKLKEDLGLPEGHLDTATDLPVTEVFTPSVSAAKRYAQGRYLQHFVDTTDQSVARKYRRATRSDTTFALGYQLEGRALWRLGKREQARRALEGARRHSYRLSESDKYQQKALRLYRLEGRPEAALEVCERWTSLHPYDLDGWRLKANLQWSFFRYEQALVSYRQILDLAPESRSAEISIARVLLRTGRPEKALQRATSYAESYPRDEEGPLLVGTIHWKLGQLGQAESTFRRARRMDAQDARPYLLALHQARGEFGQARSTIEEEAASGQASLRAEIHRSHHHWLRGRIGRSQESLDSLWAAEPETTAETQRYFLAMRACDHYRTSGENRPSGENPFATELIRRLGILRGETTQNTPGYKAGAQAALASCKTASGELTEAEKHLERATRLVERPDIPPTYRLSFNLDYLWGRLREAQDRPQDAAARYEKYIEDSSPRALLLRALRLPRLRLALSYQKAGRPGEAETTYRKALALHPAYPRLNYHYARFLNDRGRGEDARKHLRQALEGWAPSGPDFRLGQKAEALADSLGVGIT</sequence>
<evidence type="ECO:0000313" key="2">
    <source>
        <dbReference type="EMBL" id="MCS4122689.1"/>
    </source>
</evidence>
<gene>
    <name evidence="2" type="ORF">GGP45_003056</name>
</gene>
<dbReference type="Gene3D" id="1.25.40.10">
    <property type="entry name" value="Tetratricopeptide repeat domain"/>
    <property type="match status" value="2"/>
</dbReference>
<dbReference type="Pfam" id="PF13432">
    <property type="entry name" value="TPR_16"/>
    <property type="match status" value="3"/>
</dbReference>
<dbReference type="EMBL" id="JANUBL010000008">
    <property type="protein sequence ID" value="MCS4122689.1"/>
    <property type="molecule type" value="Genomic_DNA"/>
</dbReference>
<keyword evidence="1" id="KW-0472">Membrane</keyword>
<reference evidence="2" key="1">
    <citation type="submission" date="2022-08" db="EMBL/GenBank/DDBJ databases">
        <title>Genomic Encyclopedia of Type Strains, Phase V (KMG-V): Genome sequencing to study the core and pangenomes of soil and plant-associated prokaryotes.</title>
        <authorList>
            <person name="Whitman W."/>
        </authorList>
    </citation>
    <scope>NUCLEOTIDE SEQUENCE</scope>
    <source>
        <strain evidence="2">SP3026</strain>
    </source>
</reference>
<protein>
    <submittedName>
        <fullName evidence="2">Tetratricopeptide (TPR) repeat protein</fullName>
    </submittedName>
</protein>